<sequence length="282" mass="29733">MTTIALIGAGGKMGTRLGDNLAKTDHEVLHVEPGEAGRARLAERGATAVPADEAVPRADVVVLAVPDNAIGQVSADLVPQMKTGATLIVLDAAAPYAGQVATREDISFVATHPCHPSVFNRAETTPEAQKDYFGGVAGRQDVVIALIAGTDADYERAEQVIRAFFAPVVDAHRITVEHMALLEPVLAETTAATCITIIREAMDEAVRRGVPADAARAFILGHVGIELAIIFGEIDSPFSDGALKAIAAARSILFKDDWKRVFDPDVIDASIAEIVGTQSLTH</sequence>
<dbReference type="GO" id="GO:0006571">
    <property type="term" value="P:tyrosine biosynthetic process"/>
    <property type="evidence" value="ECO:0007669"/>
    <property type="project" value="TreeGrafter"/>
</dbReference>
<gene>
    <name evidence="4" type="ORF">FJ693_04225</name>
</gene>
<feature type="domain" description="Phosphogluconate dehydrogenase (decarboxylating) C-terminal" evidence="3">
    <location>
        <begin position="123"/>
        <end position="274"/>
    </location>
</feature>
<dbReference type="Proteomes" id="UP000318693">
    <property type="component" value="Unassembled WGS sequence"/>
</dbReference>
<organism evidence="4 5">
    <name type="scientific">Georgenia yuyongxinii</name>
    <dbReference type="NCBI Taxonomy" id="2589797"/>
    <lineage>
        <taxon>Bacteria</taxon>
        <taxon>Bacillati</taxon>
        <taxon>Actinomycetota</taxon>
        <taxon>Actinomycetes</taxon>
        <taxon>Micrococcales</taxon>
        <taxon>Bogoriellaceae</taxon>
        <taxon>Georgenia</taxon>
    </lineage>
</organism>
<name>A0A552WVA3_9MICO</name>
<accession>A0A552WVA3</accession>
<reference evidence="4 5" key="1">
    <citation type="submission" date="2019-07" db="EMBL/GenBank/DDBJ databases">
        <title>Georgenia wutianyii sp. nov. and Georgenia *** sp. nov. isolated from plateau pika (Ochotona curzoniae) in the Qinghai-Tibet plateau of China.</title>
        <authorList>
            <person name="Tian Z."/>
        </authorList>
    </citation>
    <scope>NUCLEOTIDE SEQUENCE [LARGE SCALE GENOMIC DNA]</scope>
    <source>
        <strain evidence="4 5">Z446</strain>
    </source>
</reference>
<dbReference type="AlphaFoldDB" id="A0A552WVA3"/>
<keyword evidence="1" id="KW-0560">Oxidoreductase</keyword>
<dbReference type="InterPro" id="IPR036291">
    <property type="entry name" value="NAD(P)-bd_dom_sf"/>
</dbReference>
<evidence type="ECO:0000313" key="4">
    <source>
        <dbReference type="EMBL" id="TRW46704.1"/>
    </source>
</evidence>
<evidence type="ECO:0000259" key="3">
    <source>
        <dbReference type="Pfam" id="PF16896"/>
    </source>
</evidence>
<dbReference type="PANTHER" id="PTHR21363:SF0">
    <property type="entry name" value="PREPHENATE DEHYDROGENASE [NADP(+)]"/>
    <property type="match status" value="1"/>
</dbReference>
<dbReference type="SUPFAM" id="SSF51735">
    <property type="entry name" value="NAD(P)-binding Rossmann-fold domains"/>
    <property type="match status" value="1"/>
</dbReference>
<dbReference type="Pfam" id="PF16896">
    <property type="entry name" value="PGDH_C"/>
    <property type="match status" value="1"/>
</dbReference>
<dbReference type="GO" id="GO:0008977">
    <property type="term" value="F:prephenate dehydrogenase (NAD+) activity"/>
    <property type="evidence" value="ECO:0007669"/>
    <property type="project" value="TreeGrafter"/>
</dbReference>
<protein>
    <submittedName>
        <fullName evidence="4">Semialdehyde dehydrogenase</fullName>
    </submittedName>
</protein>
<dbReference type="Gene3D" id="3.40.50.720">
    <property type="entry name" value="NAD(P)-binding Rossmann-like Domain"/>
    <property type="match status" value="1"/>
</dbReference>
<dbReference type="RefSeq" id="WP_143417285.1">
    <property type="nucleotide sequence ID" value="NZ_VJXR01000007.1"/>
</dbReference>
<dbReference type="Pfam" id="PF03807">
    <property type="entry name" value="F420_oxidored"/>
    <property type="match status" value="1"/>
</dbReference>
<proteinExistence type="predicted"/>
<dbReference type="EMBL" id="VJXR01000007">
    <property type="protein sequence ID" value="TRW46704.1"/>
    <property type="molecule type" value="Genomic_DNA"/>
</dbReference>
<feature type="domain" description="Pyrroline-5-carboxylate reductase catalytic N-terminal" evidence="2">
    <location>
        <begin position="3"/>
        <end position="88"/>
    </location>
</feature>
<evidence type="ECO:0000313" key="5">
    <source>
        <dbReference type="Proteomes" id="UP000318693"/>
    </source>
</evidence>
<keyword evidence="5" id="KW-1185">Reference proteome</keyword>
<dbReference type="InterPro" id="IPR028939">
    <property type="entry name" value="P5C_Rdtase_cat_N"/>
</dbReference>
<dbReference type="InterPro" id="IPR037161">
    <property type="entry name" value="Semialdehyde_DH-like_C"/>
</dbReference>
<comment type="caution">
    <text evidence="4">The sequence shown here is derived from an EMBL/GenBank/DDBJ whole genome shotgun (WGS) entry which is preliminary data.</text>
</comment>
<evidence type="ECO:0000259" key="2">
    <source>
        <dbReference type="Pfam" id="PF03807"/>
    </source>
</evidence>
<dbReference type="GO" id="GO:0070403">
    <property type="term" value="F:NAD+ binding"/>
    <property type="evidence" value="ECO:0007669"/>
    <property type="project" value="TreeGrafter"/>
</dbReference>
<dbReference type="InterPro" id="IPR031663">
    <property type="entry name" value="PGDH_C"/>
</dbReference>
<dbReference type="InterPro" id="IPR050812">
    <property type="entry name" value="Preph/Arog_dehydrog"/>
</dbReference>
<evidence type="ECO:0000256" key="1">
    <source>
        <dbReference type="ARBA" id="ARBA00023002"/>
    </source>
</evidence>
<dbReference type="PANTHER" id="PTHR21363">
    <property type="entry name" value="PREPHENATE DEHYDROGENASE"/>
    <property type="match status" value="1"/>
</dbReference>
<dbReference type="Gene3D" id="1.10.3640.10">
    <property type="entry name" value="Semialdehyde dehydrogenase-like, C-terminal"/>
    <property type="match status" value="1"/>
</dbReference>